<evidence type="ECO:0000259" key="7">
    <source>
        <dbReference type="PROSITE" id="PS51918"/>
    </source>
</evidence>
<dbReference type="Pfam" id="PF04055">
    <property type="entry name" value="Radical_SAM"/>
    <property type="match status" value="1"/>
</dbReference>
<keyword evidence="9" id="KW-1185">Reference proteome</keyword>
<dbReference type="RefSeq" id="WP_006967947.1">
    <property type="nucleotide sequence ID" value="NZ_APJX01000010.1"/>
</dbReference>
<evidence type="ECO:0000313" key="9">
    <source>
        <dbReference type="Proteomes" id="UP000014216"/>
    </source>
</evidence>
<dbReference type="InterPro" id="IPR007197">
    <property type="entry name" value="rSAM"/>
</dbReference>
<dbReference type="InterPro" id="IPR010722">
    <property type="entry name" value="BATS_dom"/>
</dbReference>
<evidence type="ECO:0000256" key="6">
    <source>
        <dbReference type="ARBA" id="ARBA00023014"/>
    </source>
</evidence>
<dbReference type="CDD" id="cd01335">
    <property type="entry name" value="Radical_SAM"/>
    <property type="match status" value="1"/>
</dbReference>
<dbReference type="InterPro" id="IPR058240">
    <property type="entry name" value="rSAM_sf"/>
</dbReference>
<evidence type="ECO:0000256" key="3">
    <source>
        <dbReference type="ARBA" id="ARBA00022691"/>
    </source>
</evidence>
<dbReference type="NCBIfam" id="TIGR02351">
    <property type="entry name" value="thiH"/>
    <property type="match status" value="1"/>
</dbReference>
<dbReference type="InterPro" id="IPR034428">
    <property type="entry name" value="ThiH/NoCL/HydG-like"/>
</dbReference>
<proteinExistence type="predicted"/>
<dbReference type="OrthoDB" id="3320990at2"/>
<sequence length="372" mass="41697">MSFSTLADAYQSFDFSACFHSVHASEVRNVLDRAGSQAPLDTRDLLTLLSPAAQDFLEPMAQIAKNLTCQHFGKTISLYAPMYISDFCCNHCTYCGFNANTRFPRTRLTLEQIDREARAIADTGIRHILILTGEAPKKTPLSYLEDMCRIMTRYFSSIALEIYPMTETEYRGLKQAGADSLTVYQEVYDKSIYKAVHPKGPKSDYTFRLLTPERGAAAGFRAVNIGPLFGLGDPASEAFMAGLHARYLEQTYPHVEISLSLPRMTRAGGAISPRHLLSDRQFVQTLLAWRLFMPRLGITLSTRESAAFRDQLIHLGVTRYSAGSRTDVGGYHVHTTGTTVQFEVTDTRSVNEVAAMIRHSGYQPVFKDWEIF</sequence>
<dbReference type="SFLD" id="SFLDS00029">
    <property type="entry name" value="Radical_SAM"/>
    <property type="match status" value="1"/>
</dbReference>
<evidence type="ECO:0000256" key="1">
    <source>
        <dbReference type="ARBA" id="ARBA00001966"/>
    </source>
</evidence>
<dbReference type="GO" id="GO:0036355">
    <property type="term" value="F:2-iminoacetate synthase activity"/>
    <property type="evidence" value="ECO:0007669"/>
    <property type="project" value="UniProtKB-EC"/>
</dbReference>
<dbReference type="InterPro" id="IPR012726">
    <property type="entry name" value="ThiH"/>
</dbReference>
<organism evidence="8 9">
    <name type="scientific">Desulfotignum phosphitoxidans DSM 13687</name>
    <dbReference type="NCBI Taxonomy" id="1286635"/>
    <lineage>
        <taxon>Bacteria</taxon>
        <taxon>Pseudomonadati</taxon>
        <taxon>Thermodesulfobacteriota</taxon>
        <taxon>Desulfobacteria</taxon>
        <taxon>Desulfobacterales</taxon>
        <taxon>Desulfobacteraceae</taxon>
        <taxon>Desulfotignum</taxon>
    </lineage>
</organism>
<protein>
    <submittedName>
        <fullName evidence="8">2-iminoacetate synthase ThiH</fullName>
        <ecNumber evidence="8">4.1.99.19</ecNumber>
    </submittedName>
</protein>
<accession>S0FSS2</accession>
<dbReference type="SFLD" id="SFLDG01081">
    <property type="entry name" value="cleavage_of_the_Ca-Cb_bond_in"/>
    <property type="match status" value="1"/>
</dbReference>
<dbReference type="SFLD" id="SFLDF00301">
    <property type="entry name" value="2-iminoacetate_synthase_(ThiH)"/>
    <property type="match status" value="1"/>
</dbReference>
<reference evidence="8 9" key="1">
    <citation type="journal article" date="2013" name="Genome Announc.">
        <title>Draft Genome Sequence of Desulfotignum phosphitoxidans DSM 13687 Strain FiPS-3.</title>
        <authorList>
            <person name="Poehlein A."/>
            <person name="Daniel R."/>
            <person name="Simeonova D.D."/>
        </authorList>
    </citation>
    <scope>NUCLEOTIDE SEQUENCE [LARGE SCALE GENOMIC DNA]</scope>
    <source>
        <strain evidence="8 9">DSM 13687</strain>
    </source>
</reference>
<keyword evidence="6" id="KW-0411">Iron-sulfur</keyword>
<evidence type="ECO:0000256" key="2">
    <source>
        <dbReference type="ARBA" id="ARBA00022485"/>
    </source>
</evidence>
<dbReference type="SUPFAM" id="SSF102114">
    <property type="entry name" value="Radical SAM enzymes"/>
    <property type="match status" value="1"/>
</dbReference>
<dbReference type="Pfam" id="PF06968">
    <property type="entry name" value="BATS"/>
    <property type="match status" value="1"/>
</dbReference>
<dbReference type="AlphaFoldDB" id="S0FSS2"/>
<keyword evidence="3" id="KW-0949">S-adenosyl-L-methionine</keyword>
<keyword evidence="5" id="KW-0408">Iron</keyword>
<keyword evidence="2" id="KW-0004">4Fe-4S</keyword>
<name>S0FSS2_9BACT</name>
<dbReference type="InterPro" id="IPR013785">
    <property type="entry name" value="Aldolase_TIM"/>
</dbReference>
<dbReference type="Proteomes" id="UP000014216">
    <property type="component" value="Unassembled WGS sequence"/>
</dbReference>
<gene>
    <name evidence="8" type="primary">thiH</name>
    <name evidence="8" type="ORF">Dpo_10c01320</name>
</gene>
<dbReference type="GO" id="GO:0005506">
    <property type="term" value="F:iron ion binding"/>
    <property type="evidence" value="ECO:0007669"/>
    <property type="project" value="InterPro"/>
</dbReference>
<dbReference type="GO" id="GO:0051539">
    <property type="term" value="F:4 iron, 4 sulfur cluster binding"/>
    <property type="evidence" value="ECO:0007669"/>
    <property type="project" value="UniProtKB-KW"/>
</dbReference>
<dbReference type="EMBL" id="APJX01000010">
    <property type="protein sequence ID" value="EMS78138.1"/>
    <property type="molecule type" value="Genomic_DNA"/>
</dbReference>
<evidence type="ECO:0000256" key="4">
    <source>
        <dbReference type="ARBA" id="ARBA00022723"/>
    </source>
</evidence>
<comment type="cofactor">
    <cofactor evidence="1">
        <name>[4Fe-4S] cluster</name>
        <dbReference type="ChEBI" id="CHEBI:49883"/>
    </cofactor>
</comment>
<dbReference type="SMART" id="SM00876">
    <property type="entry name" value="BATS"/>
    <property type="match status" value="1"/>
</dbReference>
<dbReference type="SFLD" id="SFLDG01060">
    <property type="entry name" value="BATS_domain_containing"/>
    <property type="match status" value="1"/>
</dbReference>
<evidence type="ECO:0000256" key="5">
    <source>
        <dbReference type="ARBA" id="ARBA00023004"/>
    </source>
</evidence>
<evidence type="ECO:0000313" key="8">
    <source>
        <dbReference type="EMBL" id="EMS78138.1"/>
    </source>
</evidence>
<dbReference type="PATRIC" id="fig|1286635.3.peg.3975"/>
<dbReference type="PANTHER" id="PTHR43583:SF1">
    <property type="entry name" value="2-IMINOACETATE SYNTHASE"/>
    <property type="match status" value="1"/>
</dbReference>
<keyword evidence="8" id="KW-0456">Lyase</keyword>
<comment type="caution">
    <text evidence="8">The sequence shown here is derived from an EMBL/GenBank/DDBJ whole genome shotgun (WGS) entry which is preliminary data.</text>
</comment>
<dbReference type="PANTHER" id="PTHR43583">
    <property type="entry name" value="2-IMINOACETATE SYNTHASE"/>
    <property type="match status" value="1"/>
</dbReference>
<feature type="domain" description="Radical SAM core" evidence="7">
    <location>
        <begin position="74"/>
        <end position="303"/>
    </location>
</feature>
<keyword evidence="4" id="KW-0479">Metal-binding</keyword>
<dbReference type="EC" id="4.1.99.19" evidence="8"/>
<dbReference type="PROSITE" id="PS51918">
    <property type="entry name" value="RADICAL_SAM"/>
    <property type="match status" value="1"/>
</dbReference>
<dbReference type="Gene3D" id="3.20.20.70">
    <property type="entry name" value="Aldolase class I"/>
    <property type="match status" value="1"/>
</dbReference>